<feature type="region of interest" description="Disordered" evidence="4">
    <location>
        <begin position="736"/>
        <end position="894"/>
    </location>
</feature>
<evidence type="ECO:0000256" key="3">
    <source>
        <dbReference type="PROSITE-ProRule" id="PRU00221"/>
    </source>
</evidence>
<dbReference type="Pfam" id="PF00400">
    <property type="entry name" value="WD40"/>
    <property type="match status" value="2"/>
</dbReference>
<dbReference type="GO" id="GO:0003723">
    <property type="term" value="F:RNA binding"/>
    <property type="evidence" value="ECO:0007669"/>
    <property type="project" value="TreeGrafter"/>
</dbReference>
<dbReference type="InterPro" id="IPR019775">
    <property type="entry name" value="WD40_repeat_CS"/>
</dbReference>
<reference evidence="5" key="1">
    <citation type="submission" date="2020-06" db="EMBL/GenBank/DDBJ databases">
        <title>Genomes of multiple members of Pneumocystis genus reveal paths to human pathogen Pneumocystis jirovecii.</title>
        <authorList>
            <person name="Cisse O.H."/>
            <person name="Ma L."/>
            <person name="Dekker J."/>
            <person name="Khil P."/>
            <person name="Jo J."/>
            <person name="Brenchley J."/>
            <person name="Blair R."/>
            <person name="Pahar B."/>
            <person name="Chabe M."/>
            <person name="Van Rompay K.A."/>
            <person name="Keesler R."/>
            <person name="Sukura A."/>
            <person name="Hirsch V."/>
            <person name="Kutty G."/>
            <person name="Liu Y."/>
            <person name="Peng L."/>
            <person name="Chen J."/>
            <person name="Song J."/>
            <person name="Weissenbacher-Lang C."/>
            <person name="Xu J."/>
            <person name="Upham N.S."/>
            <person name="Stajich J.E."/>
            <person name="Cuomo C.A."/>
            <person name="Cushion M.T."/>
            <person name="Kovacs J.A."/>
        </authorList>
    </citation>
    <scope>NUCLEOTIDE SEQUENCE</scope>
    <source>
        <strain evidence="5">2A</strain>
    </source>
</reference>
<dbReference type="GO" id="GO:0071013">
    <property type="term" value="C:catalytic step 2 spliceosome"/>
    <property type="evidence" value="ECO:0007669"/>
    <property type="project" value="TreeGrafter"/>
</dbReference>
<dbReference type="InterPro" id="IPR036322">
    <property type="entry name" value="WD40_repeat_dom_sf"/>
</dbReference>
<evidence type="ECO:0000313" key="6">
    <source>
        <dbReference type="Proteomes" id="UP000663699"/>
    </source>
</evidence>
<feature type="compositionally biased region" description="Polar residues" evidence="4">
    <location>
        <begin position="597"/>
        <end position="622"/>
    </location>
</feature>
<name>A0A899G337_9ASCO</name>
<dbReference type="InterPro" id="IPR015943">
    <property type="entry name" value="WD40/YVTN_repeat-like_dom_sf"/>
</dbReference>
<feature type="compositionally biased region" description="Low complexity" evidence="4">
    <location>
        <begin position="736"/>
        <end position="780"/>
    </location>
</feature>
<gene>
    <name evidence="5" type="ORF">MERGE_000016</name>
</gene>
<evidence type="ECO:0000256" key="2">
    <source>
        <dbReference type="ARBA" id="ARBA00022737"/>
    </source>
</evidence>
<evidence type="ECO:0000256" key="1">
    <source>
        <dbReference type="ARBA" id="ARBA00022574"/>
    </source>
</evidence>
<feature type="compositionally biased region" description="Basic and acidic residues" evidence="4">
    <location>
        <begin position="154"/>
        <end position="174"/>
    </location>
</feature>
<dbReference type="InterPro" id="IPR052234">
    <property type="entry name" value="U5_snRNP_Component"/>
</dbReference>
<organism evidence="5 6">
    <name type="scientific">Pneumocystis wakefieldiae</name>
    <dbReference type="NCBI Taxonomy" id="38082"/>
    <lineage>
        <taxon>Eukaryota</taxon>
        <taxon>Fungi</taxon>
        <taxon>Dikarya</taxon>
        <taxon>Ascomycota</taxon>
        <taxon>Taphrinomycotina</taxon>
        <taxon>Pneumocystomycetes</taxon>
        <taxon>Pneumocystaceae</taxon>
        <taxon>Pneumocystis</taxon>
    </lineage>
</organism>
<sequence>MDNTVRIFDIRPYVSSGRQVKLFKGALHGIEKNLIRASWNNDGTRVAAGSADRTVIVWDVDTENLTYKLPGHKACVNAVDLHRYEPIILSASSDHMSEKWREERGAQILLNSYIYDYMLKNAWSTAARAFMEVAEVPLSGENRPGNKEERIQLDMDGLRGNDKEGSLGAEDSKAENSTLPPVKQESAHSSESEAGASYSGLLQPAVIPVDTPGGFLLEWWTVFWDIFNAKSGKGGSDAATAYFAHAQKMKHEQQRAIASMGQPHIVMINPQSNSTNFNPALMRTFDMPNGVANISGPSDAAAQGADAQILGRIPLNEKTRQILMRQAVNNNIRRFSPNATQIQQLKNPQFLQNQQQSSTSQGQRNQRDLETDVNGQAQSSRSPALSNQVLSPSKRQKLSPDGSYTPIQGTIQARPQMMQNNLIAAPATLQNQQAKQMLLNSGINPVGLTQQQFTTFQSPTPSIQQRQLQEYTQGFPNQQQRVINIAKGQVSNQCVPSSIISADGNEIGPNDFYGNILSSQQNCPPNPNNHTLEDYQMQLMFLEQQNKKRLMMTHQDQERLQSQDSSAFQILSPQGVRNALSPKNNHNDAKRGISKVAHQNSPNSPTDGPLSQQNNTSRNTSPGVAGYNGQIQSDTHPQIMFFNQAKTMGDMQNDGMMIGHNEHIIRPQMADQSIYTNNPQMQMAMMNGRPEHLINPRVVRTNQPSAIWQQQQIMHHLVNQNQNRNIQMQNINHTQGHLNQHSSQNQISQQSQQQSPPHQQQLQQQQQQIQTSQNILQSTSANQSSQGHIQSSPIVQNSLSPATQINKLNLMREKKGKDVRKSKKTLSGTAITPISESSSTSFASHNGGSFLQTNSSTSQGNSLLQTPGSVAPASDQVQAQTDPPSSSSFANIDNGDPSSFLTDFSTGNDLDLGMMNDFDFDSFLEDIRKY</sequence>
<feature type="region of interest" description="Disordered" evidence="4">
    <location>
        <begin position="350"/>
        <end position="408"/>
    </location>
</feature>
<feature type="compositionally biased region" description="Low complexity" evidence="4">
    <location>
        <begin position="350"/>
        <end position="364"/>
    </location>
</feature>
<dbReference type="InterPro" id="IPR001680">
    <property type="entry name" value="WD40_rpt"/>
</dbReference>
<dbReference type="EMBL" id="CP054539">
    <property type="protein sequence ID" value="QSL65738.1"/>
    <property type="molecule type" value="Genomic_DNA"/>
</dbReference>
<evidence type="ECO:0000313" key="5">
    <source>
        <dbReference type="EMBL" id="QSL65738.1"/>
    </source>
</evidence>
<feature type="compositionally biased region" description="Polar residues" evidence="4">
    <location>
        <begin position="825"/>
        <end position="868"/>
    </location>
</feature>
<dbReference type="PROSITE" id="PS50082">
    <property type="entry name" value="WD_REPEATS_2"/>
    <property type="match status" value="1"/>
</dbReference>
<dbReference type="PROSITE" id="PS50294">
    <property type="entry name" value="WD_REPEATS_REGION"/>
    <property type="match status" value="1"/>
</dbReference>
<keyword evidence="6" id="KW-1185">Reference proteome</keyword>
<dbReference type="PANTHER" id="PTHR44006:SF1">
    <property type="entry name" value="U5 SMALL NUCLEAR RIBONUCLEOPROTEIN 40 KDA PROTEIN"/>
    <property type="match status" value="1"/>
</dbReference>
<proteinExistence type="predicted"/>
<evidence type="ECO:0008006" key="7">
    <source>
        <dbReference type="Google" id="ProtNLM"/>
    </source>
</evidence>
<dbReference type="Gene3D" id="2.130.10.10">
    <property type="entry name" value="YVTN repeat-like/Quinoprotein amine dehydrogenase"/>
    <property type="match status" value="1"/>
</dbReference>
<dbReference type="OrthoDB" id="5600002at2759"/>
<feature type="compositionally biased region" description="Polar residues" evidence="4">
    <location>
        <begin position="781"/>
        <end position="807"/>
    </location>
</feature>
<dbReference type="AlphaFoldDB" id="A0A899G337"/>
<accession>A0A899G337</accession>
<dbReference type="PROSITE" id="PS00678">
    <property type="entry name" value="WD_REPEATS_1"/>
    <property type="match status" value="1"/>
</dbReference>
<protein>
    <recommendedName>
        <fullName evidence="7">LisH domain-containing protein</fullName>
    </recommendedName>
</protein>
<feature type="repeat" description="WD" evidence="3">
    <location>
        <begin position="27"/>
        <end position="68"/>
    </location>
</feature>
<dbReference type="SUPFAM" id="SSF50978">
    <property type="entry name" value="WD40 repeat-like"/>
    <property type="match status" value="1"/>
</dbReference>
<feature type="compositionally biased region" description="Polar residues" evidence="4">
    <location>
        <begin position="875"/>
        <end position="894"/>
    </location>
</feature>
<feature type="compositionally biased region" description="Polar residues" evidence="4">
    <location>
        <begin position="373"/>
        <end position="393"/>
    </location>
</feature>
<keyword evidence="2" id="KW-0677">Repeat</keyword>
<dbReference type="SMART" id="SM00320">
    <property type="entry name" value="WD40"/>
    <property type="match status" value="2"/>
</dbReference>
<feature type="region of interest" description="Disordered" evidence="4">
    <location>
        <begin position="596"/>
        <end position="632"/>
    </location>
</feature>
<feature type="region of interest" description="Disordered" evidence="4">
    <location>
        <begin position="154"/>
        <end position="195"/>
    </location>
</feature>
<dbReference type="Proteomes" id="UP000663699">
    <property type="component" value="Chromosome 8"/>
</dbReference>
<dbReference type="PANTHER" id="PTHR44006">
    <property type="entry name" value="U5 SMALL NUCLEAR RIBONUCLEOPROTEIN 40 KDA PROTEIN"/>
    <property type="match status" value="1"/>
</dbReference>
<keyword evidence="1 3" id="KW-0853">WD repeat</keyword>
<evidence type="ECO:0000256" key="4">
    <source>
        <dbReference type="SAM" id="MobiDB-lite"/>
    </source>
</evidence>